<dbReference type="EMBL" id="FXAE01000069">
    <property type="protein sequence ID" value="SMF64473.1"/>
    <property type="molecule type" value="Genomic_DNA"/>
</dbReference>
<keyword evidence="2" id="KW-0233">DNA recombination</keyword>
<organism evidence="4 5">
    <name type="scientific">Paenibacillus barengoltzii J12</name>
    <dbReference type="NCBI Taxonomy" id="935846"/>
    <lineage>
        <taxon>Bacteria</taxon>
        <taxon>Bacillati</taxon>
        <taxon>Bacillota</taxon>
        <taxon>Bacilli</taxon>
        <taxon>Bacillales</taxon>
        <taxon>Paenibacillaceae</taxon>
        <taxon>Paenibacillus</taxon>
    </lineage>
</organism>
<dbReference type="PANTHER" id="PTHR30461:SF2">
    <property type="entry name" value="SERINE RECOMBINASE PINE-RELATED"/>
    <property type="match status" value="1"/>
</dbReference>
<keyword evidence="5" id="KW-1185">Reference proteome</keyword>
<comment type="caution">
    <text evidence="4">The sequence shown here is derived from an EMBL/GenBank/DDBJ whole genome shotgun (WGS) entry which is preliminary data.</text>
</comment>
<keyword evidence="1" id="KW-0238">DNA-binding</keyword>
<proteinExistence type="predicted"/>
<dbReference type="InterPro" id="IPR011109">
    <property type="entry name" value="DNA_bind_recombinase_dom"/>
</dbReference>
<gene>
    <name evidence="4" type="ORF">SAMN02744124_04171</name>
</gene>
<dbReference type="InterPro" id="IPR050639">
    <property type="entry name" value="SSR_resolvase"/>
</dbReference>
<dbReference type="Pfam" id="PF07508">
    <property type="entry name" value="Recombinase"/>
    <property type="match status" value="1"/>
</dbReference>
<protein>
    <submittedName>
        <fullName evidence="4">Recombinase</fullName>
    </submittedName>
</protein>
<dbReference type="GeneID" id="43347394"/>
<evidence type="ECO:0000256" key="1">
    <source>
        <dbReference type="ARBA" id="ARBA00023125"/>
    </source>
</evidence>
<dbReference type="PANTHER" id="PTHR30461">
    <property type="entry name" value="DNA-INVERTASE FROM LAMBDOID PROPHAGE"/>
    <property type="match status" value="1"/>
</dbReference>
<dbReference type="Gene3D" id="3.90.1750.20">
    <property type="entry name" value="Putative Large Serine Recombinase, Chain B, Domain 2"/>
    <property type="match status" value="1"/>
</dbReference>
<evidence type="ECO:0000256" key="2">
    <source>
        <dbReference type="ARBA" id="ARBA00023172"/>
    </source>
</evidence>
<dbReference type="InterPro" id="IPR038109">
    <property type="entry name" value="DNA_bind_recomb_sf"/>
</dbReference>
<evidence type="ECO:0000313" key="4">
    <source>
        <dbReference type="EMBL" id="SMF64473.1"/>
    </source>
</evidence>
<accession>A0ABY1M3H6</accession>
<name>A0ABY1M3H6_9BACL</name>
<evidence type="ECO:0000313" key="5">
    <source>
        <dbReference type="Proteomes" id="UP000192939"/>
    </source>
</evidence>
<feature type="domain" description="Recombinase" evidence="3">
    <location>
        <begin position="3"/>
        <end position="100"/>
    </location>
</feature>
<dbReference type="RefSeq" id="WP_016313424.1">
    <property type="nucleotide sequence ID" value="NZ_FXAE01000069.1"/>
</dbReference>
<sequence>MFSISNLLMRRGIPTPRANSGAADAGQKWHQNTIKGILTNPVYTGKQVFHREETTRILAASETYKVRRKVNEEEQVFIENSHPALISEDDFNVVQELMKKKGKHKSNGKESLFSYIDKCPDCGSGMHFKPDRRKGAYVCGGYVKSTLLRIALLTSSRRWCYYKLSRMT</sequence>
<dbReference type="Proteomes" id="UP000192939">
    <property type="component" value="Unassembled WGS sequence"/>
</dbReference>
<reference evidence="4 5" key="1">
    <citation type="submission" date="2017-04" db="EMBL/GenBank/DDBJ databases">
        <authorList>
            <person name="Varghese N."/>
            <person name="Submissions S."/>
        </authorList>
    </citation>
    <scope>NUCLEOTIDE SEQUENCE [LARGE SCALE GENOMIC DNA]</scope>
    <source>
        <strain evidence="4 5">J12</strain>
    </source>
</reference>
<evidence type="ECO:0000259" key="3">
    <source>
        <dbReference type="Pfam" id="PF07508"/>
    </source>
</evidence>